<accession>A0ACC0W8V9</accession>
<dbReference type="Proteomes" id="UP001163321">
    <property type="component" value="Chromosome 3"/>
</dbReference>
<proteinExistence type="predicted"/>
<sequence length="234" mass="26611">MASTTRSKNDEDPNALYRGAPAPVPKVRAISSTDRLLKPTQASLAASRRKALTGKEKELAEAREQTRKRRQLDRKAKENGRLTIPRSPKFCTMKKVTIRSRADTLTRTSRELLEIAAIRKRVEAQKRKTKKYHDATTFGAGMGKNDQFSRSFTASGGVGVPAVRRRKLTTPVGFEFEIDKRVSARRNMKRKSMAVASEEVWQERQQVEPTENKLKSEEDMRQPTRKQRRESAAV</sequence>
<keyword evidence="2" id="KW-1185">Reference proteome</keyword>
<name>A0ACC0W8V9_9STRA</name>
<organism evidence="1 2">
    <name type="scientific">Peronosclerospora sorghi</name>
    <dbReference type="NCBI Taxonomy" id="230839"/>
    <lineage>
        <taxon>Eukaryota</taxon>
        <taxon>Sar</taxon>
        <taxon>Stramenopiles</taxon>
        <taxon>Oomycota</taxon>
        <taxon>Peronosporomycetes</taxon>
        <taxon>Peronosporales</taxon>
        <taxon>Peronosporaceae</taxon>
        <taxon>Peronosclerospora</taxon>
    </lineage>
</organism>
<evidence type="ECO:0000313" key="2">
    <source>
        <dbReference type="Proteomes" id="UP001163321"/>
    </source>
</evidence>
<gene>
    <name evidence="1" type="ORF">PsorP6_008133</name>
</gene>
<evidence type="ECO:0000313" key="1">
    <source>
        <dbReference type="EMBL" id="KAI9914524.1"/>
    </source>
</evidence>
<reference evidence="1 2" key="1">
    <citation type="journal article" date="2022" name="bioRxiv">
        <title>The genome of the oomycete Peronosclerospora sorghi, a cosmopolitan pathogen of maize and sorghum, is inflated with dispersed pseudogenes.</title>
        <authorList>
            <person name="Fletcher K."/>
            <person name="Martin F."/>
            <person name="Isakeit T."/>
            <person name="Cavanaugh K."/>
            <person name="Magill C."/>
            <person name="Michelmore R."/>
        </authorList>
    </citation>
    <scope>NUCLEOTIDE SEQUENCE [LARGE SCALE GENOMIC DNA]</scope>
    <source>
        <strain evidence="1">P6</strain>
    </source>
</reference>
<comment type="caution">
    <text evidence="1">The sequence shown here is derived from an EMBL/GenBank/DDBJ whole genome shotgun (WGS) entry which is preliminary data.</text>
</comment>
<dbReference type="EMBL" id="CM047582">
    <property type="protein sequence ID" value="KAI9914524.1"/>
    <property type="molecule type" value="Genomic_DNA"/>
</dbReference>
<protein>
    <submittedName>
        <fullName evidence="1">Uncharacterized protein</fullName>
    </submittedName>
</protein>